<dbReference type="RefSeq" id="WP_157899035.1">
    <property type="nucleotide sequence ID" value="NZ_CP015136.1"/>
</dbReference>
<keyword evidence="1" id="KW-0732">Signal</keyword>
<evidence type="ECO:0000313" key="3">
    <source>
        <dbReference type="Proteomes" id="UP000076079"/>
    </source>
</evidence>
<dbReference type="EMBL" id="CP015136">
    <property type="protein sequence ID" value="AMY09121.1"/>
    <property type="molecule type" value="Genomic_DNA"/>
</dbReference>
<name>A0A143PKT6_LUTPR</name>
<reference evidence="3" key="2">
    <citation type="submission" date="2016-04" db="EMBL/GenBank/DDBJ databases">
        <title>First Complete Genome Sequence of a Subdivision 6 Acidobacterium.</title>
        <authorList>
            <person name="Huang S."/>
            <person name="Vieira S."/>
            <person name="Bunk B."/>
            <person name="Riedel T."/>
            <person name="Sproeer C."/>
            <person name="Overmann J."/>
        </authorList>
    </citation>
    <scope>NUCLEOTIDE SEQUENCE [LARGE SCALE GENOMIC DNA]</scope>
    <source>
        <strain evidence="3">DSM 100886 HEG_-6_39</strain>
    </source>
</reference>
<dbReference type="SUPFAM" id="SSF49503">
    <property type="entry name" value="Cupredoxins"/>
    <property type="match status" value="1"/>
</dbReference>
<dbReference type="Gene3D" id="2.60.40.420">
    <property type="entry name" value="Cupredoxins - blue copper proteins"/>
    <property type="match status" value="1"/>
</dbReference>
<gene>
    <name evidence="2" type="ORF">LuPra_02334</name>
</gene>
<reference evidence="2 3" key="1">
    <citation type="journal article" date="2016" name="Genome Announc.">
        <title>First Complete Genome Sequence of a Subdivision 6 Acidobacterium Strain.</title>
        <authorList>
            <person name="Huang S."/>
            <person name="Vieira S."/>
            <person name="Bunk B."/>
            <person name="Riedel T."/>
            <person name="Sproer C."/>
            <person name="Overmann J."/>
        </authorList>
    </citation>
    <scope>NUCLEOTIDE SEQUENCE [LARGE SCALE GENOMIC DNA]</scope>
    <source>
        <strain evidence="3">DSM 100886 HEG_-6_39</strain>
    </source>
</reference>
<evidence type="ECO:0000313" key="2">
    <source>
        <dbReference type="EMBL" id="AMY09121.1"/>
    </source>
</evidence>
<dbReference type="AlphaFoldDB" id="A0A143PKT6"/>
<feature type="signal peptide" evidence="1">
    <location>
        <begin position="1"/>
        <end position="22"/>
    </location>
</feature>
<evidence type="ECO:0008006" key="4">
    <source>
        <dbReference type="Google" id="ProtNLM"/>
    </source>
</evidence>
<protein>
    <recommendedName>
        <fullName evidence="4">Amicyanin</fullName>
    </recommendedName>
</protein>
<dbReference type="KEGG" id="abac:LuPra_02334"/>
<sequence length="141" mass="13534" precursor="true">MRRSASCGGVALAIALATGACGGGGYSTPTSPTPSGGGGAAATVTVNITATAGAQSFNPNPAVMATSGTVAWMNRDGATHRIVANDGSFDSGDIAPGATSRAVTAPAVGANYHCSIHPNMIGAIGAAQGQPPPPCTGTYCD</sequence>
<accession>A0A143PKT6</accession>
<feature type="chain" id="PRO_5007511564" description="Amicyanin" evidence="1">
    <location>
        <begin position="23"/>
        <end position="141"/>
    </location>
</feature>
<dbReference type="PROSITE" id="PS51257">
    <property type="entry name" value="PROKAR_LIPOPROTEIN"/>
    <property type="match status" value="1"/>
</dbReference>
<evidence type="ECO:0000256" key="1">
    <source>
        <dbReference type="SAM" id="SignalP"/>
    </source>
</evidence>
<dbReference type="InterPro" id="IPR008972">
    <property type="entry name" value="Cupredoxin"/>
</dbReference>
<organism evidence="2 3">
    <name type="scientific">Luteitalea pratensis</name>
    <dbReference type="NCBI Taxonomy" id="1855912"/>
    <lineage>
        <taxon>Bacteria</taxon>
        <taxon>Pseudomonadati</taxon>
        <taxon>Acidobacteriota</taxon>
        <taxon>Vicinamibacteria</taxon>
        <taxon>Vicinamibacterales</taxon>
        <taxon>Vicinamibacteraceae</taxon>
        <taxon>Luteitalea</taxon>
    </lineage>
</organism>
<keyword evidence="3" id="KW-1185">Reference proteome</keyword>
<dbReference type="OrthoDB" id="849076at2"/>
<dbReference type="Proteomes" id="UP000076079">
    <property type="component" value="Chromosome"/>
</dbReference>
<proteinExistence type="predicted"/>